<organism evidence="1 2">
    <name type="scientific">Gilvirhabdus luticola</name>
    <dbReference type="NCBI Taxonomy" id="3079858"/>
    <lineage>
        <taxon>Bacteria</taxon>
        <taxon>Pseudomonadati</taxon>
        <taxon>Bacteroidota</taxon>
        <taxon>Flavobacteriia</taxon>
        <taxon>Flavobacteriales</taxon>
        <taxon>Flavobacteriaceae</taxon>
        <taxon>Gilvirhabdus</taxon>
    </lineage>
</organism>
<dbReference type="RefSeq" id="WP_316661748.1">
    <property type="nucleotide sequence ID" value="NZ_JAWHTF010000002.1"/>
</dbReference>
<sequence length="249" mass="28431">MKVRNIVLSLFLLTLIVSCSTVEKLHKKPIGLINSVTYLDSSFNNPNAANGFLVNYENQTYGITAKHVLVVAKTEEMEFIDFEGGLKEWKMHPKNDTTKYIVMDKLLNSNRKDSLTWSYMSNNRDSYEDWLIFSVKENKSKYKPLKFRSNQLMKGENLYVIGWSYSDTIGPQRVYEYIYEKTEKNYHHLIQKNGPTSLAGLSGAPIVDEKGKLVGLVSSGGKNVKTKEVILLATPVKNMLEFIKEVNRS</sequence>
<evidence type="ECO:0000313" key="1">
    <source>
        <dbReference type="EMBL" id="MDU8885826.1"/>
    </source>
</evidence>
<protein>
    <submittedName>
        <fullName evidence="1">Trypsin-like peptidase domain-containing protein</fullName>
    </submittedName>
</protein>
<gene>
    <name evidence="1" type="ORF">RXV94_06610</name>
</gene>
<dbReference type="PROSITE" id="PS51257">
    <property type="entry name" value="PROKAR_LIPOPROTEIN"/>
    <property type="match status" value="1"/>
</dbReference>
<name>A0ABU3U5Z3_9FLAO</name>
<keyword evidence="2" id="KW-1185">Reference proteome</keyword>
<dbReference type="Proteomes" id="UP001268651">
    <property type="component" value="Unassembled WGS sequence"/>
</dbReference>
<dbReference type="Pfam" id="PF13365">
    <property type="entry name" value="Trypsin_2"/>
    <property type="match status" value="1"/>
</dbReference>
<comment type="caution">
    <text evidence="1">The sequence shown here is derived from an EMBL/GenBank/DDBJ whole genome shotgun (WGS) entry which is preliminary data.</text>
</comment>
<dbReference type="Gene3D" id="2.40.10.120">
    <property type="match status" value="1"/>
</dbReference>
<reference evidence="1 2" key="1">
    <citation type="submission" date="2023-10" db="EMBL/GenBank/DDBJ databases">
        <title>Marimonas sp. nov. isolated from tidal mud flat.</title>
        <authorList>
            <person name="Jaincy N.J."/>
            <person name="Srinivasan S."/>
            <person name="Lee S.-S."/>
        </authorList>
    </citation>
    <scope>NUCLEOTIDE SEQUENCE [LARGE SCALE GENOMIC DNA]</scope>
    <source>
        <strain evidence="1 2">MJ-SS3</strain>
    </source>
</reference>
<dbReference type="EMBL" id="JAWHTF010000002">
    <property type="protein sequence ID" value="MDU8885826.1"/>
    <property type="molecule type" value="Genomic_DNA"/>
</dbReference>
<accession>A0ABU3U5Z3</accession>
<dbReference type="InterPro" id="IPR009003">
    <property type="entry name" value="Peptidase_S1_PA"/>
</dbReference>
<proteinExistence type="predicted"/>
<dbReference type="SUPFAM" id="SSF50494">
    <property type="entry name" value="Trypsin-like serine proteases"/>
    <property type="match status" value="1"/>
</dbReference>
<evidence type="ECO:0000313" key="2">
    <source>
        <dbReference type="Proteomes" id="UP001268651"/>
    </source>
</evidence>